<dbReference type="RefSeq" id="WP_176638500.1">
    <property type="nucleotide sequence ID" value="NZ_JABXXP010000003.1"/>
</dbReference>
<protein>
    <submittedName>
        <fullName evidence="1">DUF2612 domain-containing protein</fullName>
    </submittedName>
</protein>
<dbReference type="AlphaFoldDB" id="A0A7Y7M5B3"/>
<evidence type="ECO:0000313" key="2">
    <source>
        <dbReference type="Proteomes" id="UP000534870"/>
    </source>
</evidence>
<organism evidence="1 2">
    <name type="scientific">Nguyenibacter vanlangensis</name>
    <dbReference type="NCBI Taxonomy" id="1216886"/>
    <lineage>
        <taxon>Bacteria</taxon>
        <taxon>Pseudomonadati</taxon>
        <taxon>Pseudomonadota</taxon>
        <taxon>Alphaproteobacteria</taxon>
        <taxon>Acetobacterales</taxon>
        <taxon>Acetobacteraceae</taxon>
        <taxon>Nguyenibacter</taxon>
    </lineage>
</organism>
<name>A0A7Y7M5B3_9PROT</name>
<evidence type="ECO:0000313" key="1">
    <source>
        <dbReference type="EMBL" id="NVN09699.1"/>
    </source>
</evidence>
<comment type="caution">
    <text evidence="1">The sequence shown here is derived from an EMBL/GenBank/DDBJ whole genome shotgun (WGS) entry which is preliminary data.</text>
</comment>
<dbReference type="InterPro" id="IPR021283">
    <property type="entry name" value="Phage_Wedge1"/>
</dbReference>
<proteinExistence type="predicted"/>
<reference evidence="1 2" key="1">
    <citation type="submission" date="2020-06" db="EMBL/GenBank/DDBJ databases">
        <title>Description of novel acetic acid bacteria.</title>
        <authorList>
            <person name="Sombolestani A."/>
        </authorList>
    </citation>
    <scope>NUCLEOTIDE SEQUENCE [LARGE SCALE GENOMIC DNA]</scope>
    <source>
        <strain evidence="1 2">LMG 31431</strain>
    </source>
</reference>
<accession>A0A7Y7M5B3</accession>
<dbReference type="Proteomes" id="UP000534870">
    <property type="component" value="Unassembled WGS sequence"/>
</dbReference>
<gene>
    <name evidence="1" type="ORF">HUK84_00785</name>
</gene>
<sequence length="205" mass="21943">MDNVQQTIISQYANSPTINALIEAWNQSIDPSSDIQNFYDLIWNVQTATGYGLDVWGRIVGVGRVLQVANTSYIGFAQQSPTVTTFGSGILYSGGATTGNYSLTDDAYRQLIMAKAAANITNGSITSINAILAILFSGRGACYVADSGNMTMTYVFEFVLTPVDVSVVVTSGILPRPAGVQISYRQTATGTTLDNDFYLDVSPMS</sequence>
<dbReference type="Pfam" id="PF11041">
    <property type="entry name" value="Phage_Wedge1"/>
    <property type="match status" value="1"/>
</dbReference>
<dbReference type="EMBL" id="JABXXP010000003">
    <property type="protein sequence ID" value="NVN09699.1"/>
    <property type="molecule type" value="Genomic_DNA"/>
</dbReference>